<comment type="similarity">
    <text evidence="1">Belongs to the PrpD family.</text>
</comment>
<evidence type="ECO:0000313" key="5">
    <source>
        <dbReference type="Proteomes" id="UP000325811"/>
    </source>
</evidence>
<dbReference type="Pfam" id="PF19305">
    <property type="entry name" value="MmgE_PrpD_C"/>
    <property type="match status" value="1"/>
</dbReference>
<keyword evidence="5" id="KW-1185">Reference proteome</keyword>
<dbReference type="AlphaFoldDB" id="A0A5Q4ZLR2"/>
<dbReference type="InterPro" id="IPR042183">
    <property type="entry name" value="MmgE/PrpD_sf_1"/>
</dbReference>
<protein>
    <recommendedName>
        <fullName evidence="6">2-methylcitrate dehydratase PrpD</fullName>
    </recommendedName>
</protein>
<evidence type="ECO:0000259" key="2">
    <source>
        <dbReference type="Pfam" id="PF03972"/>
    </source>
</evidence>
<dbReference type="InterPro" id="IPR042188">
    <property type="entry name" value="MmgE/PrpD_sf_2"/>
</dbReference>
<gene>
    <name evidence="4" type="ORF">PDMSB3_2127</name>
</gene>
<dbReference type="EMBL" id="LR699554">
    <property type="protein sequence ID" value="VVD33411.1"/>
    <property type="molecule type" value="Genomic_DNA"/>
</dbReference>
<evidence type="ECO:0000313" key="4">
    <source>
        <dbReference type="EMBL" id="VVD33411.1"/>
    </source>
</evidence>
<organism evidence="4 5">
    <name type="scientific">Paraburkholderia dioscoreae</name>
    <dbReference type="NCBI Taxonomy" id="2604047"/>
    <lineage>
        <taxon>Bacteria</taxon>
        <taxon>Pseudomonadati</taxon>
        <taxon>Pseudomonadota</taxon>
        <taxon>Betaproteobacteria</taxon>
        <taxon>Burkholderiales</taxon>
        <taxon>Burkholderiaceae</taxon>
        <taxon>Paraburkholderia</taxon>
    </lineage>
</organism>
<dbReference type="Pfam" id="PF03972">
    <property type="entry name" value="MmgE_PrpD_N"/>
    <property type="match status" value="1"/>
</dbReference>
<evidence type="ECO:0000256" key="1">
    <source>
        <dbReference type="ARBA" id="ARBA00006174"/>
    </source>
</evidence>
<sequence>MSAQGFTGLVDWLVTHRFDAIPDNALKAGKQCLLDGIACFRAGLQTAQMDAFARVLAVNSVGQGDRPIPVGNAGRAGLFDAVTLYANAANILDFDDCFREEAPSHPGATIIGPALACAHLLARSGCELLHAVVIAYEASLRIGAMLCPSDAAPSKDIGYATWQMFGAFIAAGRLFGLNRDQWLQGFGLAAQQAPLPSIVRANPAGGYTWLKNGYGAAAAAGVQSACLAKEGFIGDQHFFSRNFGFWKTYGSDRLRPECLSTMPGDDWWIRRVEFKPWACCRWAHPALEAILQMKPSFDVTQIEHIDVHSFREFVGTLDSPFPTNLVDAQFNARFLIASACVADDFNAALRTPDFESAAIRALFAKIDIHHDAALDRQHRADMSIPTRVAVMLKDGSTQERVLTEPRGSQRREPTTFDDTVSKYRSTLAPLIGLAAAERALAVVMQLETYPARDLMNALFASPETLTPERRPC</sequence>
<feature type="domain" description="MmgE/PrpD N-terminal" evidence="2">
    <location>
        <begin position="9"/>
        <end position="252"/>
    </location>
</feature>
<dbReference type="InterPro" id="IPR045337">
    <property type="entry name" value="MmgE_PrpD_C"/>
</dbReference>
<dbReference type="RefSeq" id="WP_165188635.1">
    <property type="nucleotide sequence ID" value="NZ_LR699554.1"/>
</dbReference>
<feature type="domain" description="MmgE/PrpD C-terminal" evidence="3">
    <location>
        <begin position="277"/>
        <end position="447"/>
    </location>
</feature>
<proteinExistence type="inferred from homology"/>
<dbReference type="PANTHER" id="PTHR16943:SF8">
    <property type="entry name" value="2-METHYLCITRATE DEHYDRATASE"/>
    <property type="match status" value="1"/>
</dbReference>
<dbReference type="Gene3D" id="3.30.1330.120">
    <property type="entry name" value="2-methylcitrate dehydratase PrpD"/>
    <property type="match status" value="1"/>
</dbReference>
<dbReference type="SUPFAM" id="SSF103378">
    <property type="entry name" value="2-methylcitrate dehydratase PrpD"/>
    <property type="match status" value="1"/>
</dbReference>
<evidence type="ECO:0008006" key="6">
    <source>
        <dbReference type="Google" id="ProtNLM"/>
    </source>
</evidence>
<dbReference type="Gene3D" id="1.10.4100.10">
    <property type="entry name" value="2-methylcitrate dehydratase PrpD"/>
    <property type="match status" value="1"/>
</dbReference>
<dbReference type="PANTHER" id="PTHR16943">
    <property type="entry name" value="2-METHYLCITRATE DEHYDRATASE-RELATED"/>
    <property type="match status" value="1"/>
</dbReference>
<dbReference type="InterPro" id="IPR036148">
    <property type="entry name" value="MmgE/PrpD_sf"/>
</dbReference>
<evidence type="ECO:0000259" key="3">
    <source>
        <dbReference type="Pfam" id="PF19305"/>
    </source>
</evidence>
<reference evidence="4 5" key="1">
    <citation type="submission" date="2019-08" db="EMBL/GenBank/DDBJ databases">
        <authorList>
            <person name="Herpell B J."/>
        </authorList>
    </citation>
    <scope>NUCLEOTIDE SEQUENCE [LARGE SCALE GENOMIC DNA]</scope>
    <source>
        <strain evidence="5">Msb3</strain>
    </source>
</reference>
<accession>A0A5Q4ZLR2</accession>
<dbReference type="InterPro" id="IPR045336">
    <property type="entry name" value="MmgE_PrpD_N"/>
</dbReference>
<name>A0A5Q4ZLR2_9BURK</name>
<dbReference type="GO" id="GO:0016829">
    <property type="term" value="F:lyase activity"/>
    <property type="evidence" value="ECO:0007669"/>
    <property type="project" value="InterPro"/>
</dbReference>
<dbReference type="KEGG" id="pdio:PDMSB3_2127.1"/>
<dbReference type="InterPro" id="IPR005656">
    <property type="entry name" value="MmgE_PrpD"/>
</dbReference>
<dbReference type="Proteomes" id="UP000325811">
    <property type="component" value="Chromosome II"/>
</dbReference>